<proteinExistence type="predicted"/>
<protein>
    <submittedName>
        <fullName evidence="4">Uncharacterized protein</fullName>
    </submittedName>
</protein>
<keyword evidence="1" id="KW-0175">Coiled coil</keyword>
<dbReference type="Proteomes" id="UP000007266">
    <property type="component" value="Linkage group 9"/>
</dbReference>
<evidence type="ECO:0000313" key="4">
    <source>
        <dbReference type="EMBL" id="EFA10664.2"/>
    </source>
</evidence>
<dbReference type="STRING" id="7070.D6X2Y4"/>
<keyword evidence="5" id="KW-1185">Reference proteome</keyword>
<reference evidence="4 5" key="1">
    <citation type="journal article" date="2008" name="Nature">
        <title>The genome of the model beetle and pest Tribolium castaneum.</title>
        <authorList>
            <consortium name="Tribolium Genome Sequencing Consortium"/>
            <person name="Richards S."/>
            <person name="Gibbs R.A."/>
            <person name="Weinstock G.M."/>
            <person name="Brown S.J."/>
            <person name="Denell R."/>
            <person name="Beeman R.W."/>
            <person name="Gibbs R."/>
            <person name="Beeman R.W."/>
            <person name="Brown S.J."/>
            <person name="Bucher G."/>
            <person name="Friedrich M."/>
            <person name="Grimmelikhuijzen C.J."/>
            <person name="Klingler M."/>
            <person name="Lorenzen M."/>
            <person name="Richards S."/>
            <person name="Roth S."/>
            <person name="Schroder R."/>
            <person name="Tautz D."/>
            <person name="Zdobnov E.M."/>
            <person name="Muzny D."/>
            <person name="Gibbs R.A."/>
            <person name="Weinstock G.M."/>
            <person name="Attaway T."/>
            <person name="Bell S."/>
            <person name="Buhay C.J."/>
            <person name="Chandrabose M.N."/>
            <person name="Chavez D."/>
            <person name="Clerk-Blankenburg K.P."/>
            <person name="Cree A."/>
            <person name="Dao M."/>
            <person name="Davis C."/>
            <person name="Chacko J."/>
            <person name="Dinh H."/>
            <person name="Dugan-Rocha S."/>
            <person name="Fowler G."/>
            <person name="Garner T.T."/>
            <person name="Garnes J."/>
            <person name="Gnirke A."/>
            <person name="Hawes A."/>
            <person name="Hernandez J."/>
            <person name="Hines S."/>
            <person name="Holder M."/>
            <person name="Hume J."/>
            <person name="Jhangiani S.N."/>
            <person name="Joshi V."/>
            <person name="Khan Z.M."/>
            <person name="Jackson L."/>
            <person name="Kovar C."/>
            <person name="Kowis A."/>
            <person name="Lee S."/>
            <person name="Lewis L.R."/>
            <person name="Margolis J."/>
            <person name="Morgan M."/>
            <person name="Nazareth L.V."/>
            <person name="Nguyen N."/>
            <person name="Okwuonu G."/>
            <person name="Parker D."/>
            <person name="Richards S."/>
            <person name="Ruiz S.J."/>
            <person name="Santibanez J."/>
            <person name="Savard J."/>
            <person name="Scherer S.E."/>
            <person name="Schneider B."/>
            <person name="Sodergren E."/>
            <person name="Tautz D."/>
            <person name="Vattahil S."/>
            <person name="Villasana D."/>
            <person name="White C.S."/>
            <person name="Wright R."/>
            <person name="Park Y."/>
            <person name="Beeman R.W."/>
            <person name="Lord J."/>
            <person name="Oppert B."/>
            <person name="Lorenzen M."/>
            <person name="Brown S."/>
            <person name="Wang L."/>
            <person name="Savard J."/>
            <person name="Tautz D."/>
            <person name="Richards S."/>
            <person name="Weinstock G."/>
            <person name="Gibbs R.A."/>
            <person name="Liu Y."/>
            <person name="Worley K."/>
            <person name="Weinstock G."/>
            <person name="Elsik C.G."/>
            <person name="Reese J.T."/>
            <person name="Elhaik E."/>
            <person name="Landan G."/>
            <person name="Graur D."/>
            <person name="Arensburger P."/>
            <person name="Atkinson P."/>
            <person name="Beeman R.W."/>
            <person name="Beidler J."/>
            <person name="Brown S.J."/>
            <person name="Demuth J.P."/>
            <person name="Drury D.W."/>
            <person name="Du Y.Z."/>
            <person name="Fujiwara H."/>
            <person name="Lorenzen M."/>
            <person name="Maselli V."/>
            <person name="Osanai M."/>
            <person name="Park Y."/>
            <person name="Robertson H.M."/>
            <person name="Tu Z."/>
            <person name="Wang J.J."/>
            <person name="Wang S."/>
            <person name="Richards S."/>
            <person name="Song H."/>
            <person name="Zhang L."/>
            <person name="Sodergren E."/>
            <person name="Werner D."/>
            <person name="Stanke M."/>
            <person name="Morgenstern B."/>
            <person name="Solovyev V."/>
            <person name="Kosarev P."/>
            <person name="Brown G."/>
            <person name="Chen H.C."/>
            <person name="Ermolaeva O."/>
            <person name="Hlavina W."/>
            <person name="Kapustin Y."/>
            <person name="Kiryutin B."/>
            <person name="Kitts P."/>
            <person name="Maglott D."/>
            <person name="Pruitt K."/>
            <person name="Sapojnikov V."/>
            <person name="Souvorov A."/>
            <person name="Mackey A.J."/>
            <person name="Waterhouse R.M."/>
            <person name="Wyder S."/>
            <person name="Zdobnov E.M."/>
            <person name="Zdobnov E.M."/>
            <person name="Wyder S."/>
            <person name="Kriventseva E.V."/>
            <person name="Kadowaki T."/>
            <person name="Bork P."/>
            <person name="Aranda M."/>
            <person name="Bao R."/>
            <person name="Beermann A."/>
            <person name="Berns N."/>
            <person name="Bolognesi R."/>
            <person name="Bonneton F."/>
            <person name="Bopp D."/>
            <person name="Brown S.J."/>
            <person name="Bucher G."/>
            <person name="Butts T."/>
            <person name="Chaumot A."/>
            <person name="Denell R.E."/>
            <person name="Ferrier D.E."/>
            <person name="Friedrich M."/>
            <person name="Gordon C.M."/>
            <person name="Jindra M."/>
            <person name="Klingler M."/>
            <person name="Lan Q."/>
            <person name="Lattorff H.M."/>
            <person name="Laudet V."/>
            <person name="von Levetsow C."/>
            <person name="Liu Z."/>
            <person name="Lutz R."/>
            <person name="Lynch J.A."/>
            <person name="da Fonseca R.N."/>
            <person name="Posnien N."/>
            <person name="Reuter R."/>
            <person name="Roth S."/>
            <person name="Savard J."/>
            <person name="Schinko J.B."/>
            <person name="Schmitt C."/>
            <person name="Schoppmeier M."/>
            <person name="Schroder R."/>
            <person name="Shippy T.D."/>
            <person name="Simonnet F."/>
            <person name="Marques-Souza H."/>
            <person name="Tautz D."/>
            <person name="Tomoyasu Y."/>
            <person name="Trauner J."/>
            <person name="Van der Zee M."/>
            <person name="Vervoort M."/>
            <person name="Wittkopp N."/>
            <person name="Wimmer E.A."/>
            <person name="Yang X."/>
            <person name="Jones A.K."/>
            <person name="Sattelle D.B."/>
            <person name="Ebert P.R."/>
            <person name="Nelson D."/>
            <person name="Scott J.G."/>
            <person name="Beeman R.W."/>
            <person name="Muthukrishnan S."/>
            <person name="Kramer K.J."/>
            <person name="Arakane Y."/>
            <person name="Beeman R.W."/>
            <person name="Zhu Q."/>
            <person name="Hogenkamp D."/>
            <person name="Dixit R."/>
            <person name="Oppert B."/>
            <person name="Jiang H."/>
            <person name="Zou Z."/>
            <person name="Marshall J."/>
            <person name="Elpidina E."/>
            <person name="Vinokurov K."/>
            <person name="Oppert C."/>
            <person name="Zou Z."/>
            <person name="Evans J."/>
            <person name="Lu Z."/>
            <person name="Zhao P."/>
            <person name="Sumathipala N."/>
            <person name="Altincicek B."/>
            <person name="Vilcinskas A."/>
            <person name="Williams M."/>
            <person name="Hultmark D."/>
            <person name="Hetru C."/>
            <person name="Jiang H."/>
            <person name="Grimmelikhuijzen C.J."/>
            <person name="Hauser F."/>
            <person name="Cazzamali G."/>
            <person name="Williamson M."/>
            <person name="Park Y."/>
            <person name="Li B."/>
            <person name="Tanaka Y."/>
            <person name="Predel R."/>
            <person name="Neupert S."/>
            <person name="Schachtner J."/>
            <person name="Verleyen P."/>
            <person name="Raible F."/>
            <person name="Bork P."/>
            <person name="Friedrich M."/>
            <person name="Walden K.K."/>
            <person name="Robertson H.M."/>
            <person name="Angeli S."/>
            <person name="Foret S."/>
            <person name="Bucher G."/>
            <person name="Schuetz S."/>
            <person name="Maleszka R."/>
            <person name="Wimmer E.A."/>
            <person name="Beeman R.W."/>
            <person name="Lorenzen M."/>
            <person name="Tomoyasu Y."/>
            <person name="Miller S.C."/>
            <person name="Grossmann D."/>
            <person name="Bucher G."/>
        </authorList>
    </citation>
    <scope>NUCLEOTIDE SEQUENCE [LARGE SCALE GENOMIC DNA]</scope>
    <source>
        <strain evidence="4 5">Georgia GA2</strain>
    </source>
</reference>
<dbReference type="PANTHER" id="PTHR32046">
    <property type="entry name" value="G DOMAIN-CONTAINING PROTEIN"/>
    <property type="match status" value="1"/>
</dbReference>
<evidence type="ECO:0000256" key="1">
    <source>
        <dbReference type="SAM" id="Coils"/>
    </source>
</evidence>
<evidence type="ECO:0000259" key="3">
    <source>
        <dbReference type="Pfam" id="PF26633"/>
    </source>
</evidence>
<dbReference type="OrthoDB" id="2386367at2759"/>
<dbReference type="InParanoid" id="D6X2Y4"/>
<dbReference type="PANTHER" id="PTHR32046:SF11">
    <property type="entry name" value="IMMUNE-ASSOCIATED NUCLEOTIDE-BINDING PROTEIN 10-LIKE"/>
    <property type="match status" value="1"/>
</dbReference>
<evidence type="ECO:0000313" key="5">
    <source>
        <dbReference type="Proteomes" id="UP000007266"/>
    </source>
</evidence>
<dbReference type="KEGG" id="tca:103314736"/>
<dbReference type="Pfam" id="PF26633">
    <property type="entry name" value="DUF8206"/>
    <property type="match status" value="1"/>
</dbReference>
<dbReference type="InterPro" id="IPR006073">
    <property type="entry name" value="GTP-bd"/>
</dbReference>
<dbReference type="eggNOG" id="ENOG502QQZ0">
    <property type="taxonomic scope" value="Eukaryota"/>
</dbReference>
<dbReference type="SUPFAM" id="SSF52540">
    <property type="entry name" value="P-loop containing nucleoside triphosphate hydrolases"/>
    <property type="match status" value="1"/>
</dbReference>
<dbReference type="OMA" id="ETPANIC"/>
<evidence type="ECO:0000259" key="2">
    <source>
        <dbReference type="Pfam" id="PF01926"/>
    </source>
</evidence>
<dbReference type="AlphaFoldDB" id="D6X2Y4"/>
<reference evidence="4 5" key="2">
    <citation type="journal article" date="2010" name="Nucleic Acids Res.">
        <title>BeetleBase in 2010: revisions to provide comprehensive genomic information for Tribolium castaneum.</title>
        <authorList>
            <person name="Kim H.S."/>
            <person name="Murphy T."/>
            <person name="Xia J."/>
            <person name="Caragea D."/>
            <person name="Park Y."/>
            <person name="Beeman R.W."/>
            <person name="Lorenzen M.D."/>
            <person name="Butcher S."/>
            <person name="Manak J.R."/>
            <person name="Brown S.J."/>
        </authorList>
    </citation>
    <scope>GENOME REANNOTATION</scope>
    <source>
        <strain evidence="4 5">Georgia GA2</strain>
    </source>
</reference>
<dbReference type="Pfam" id="PF01926">
    <property type="entry name" value="MMR_HSR1"/>
    <property type="match status" value="1"/>
</dbReference>
<dbReference type="GO" id="GO:0005525">
    <property type="term" value="F:GTP binding"/>
    <property type="evidence" value="ECO:0007669"/>
    <property type="project" value="InterPro"/>
</dbReference>
<organism evidence="4 5">
    <name type="scientific">Tribolium castaneum</name>
    <name type="common">Red flour beetle</name>
    <dbReference type="NCBI Taxonomy" id="7070"/>
    <lineage>
        <taxon>Eukaryota</taxon>
        <taxon>Metazoa</taxon>
        <taxon>Ecdysozoa</taxon>
        <taxon>Arthropoda</taxon>
        <taxon>Hexapoda</taxon>
        <taxon>Insecta</taxon>
        <taxon>Pterygota</taxon>
        <taxon>Neoptera</taxon>
        <taxon>Endopterygota</taxon>
        <taxon>Coleoptera</taxon>
        <taxon>Polyphaga</taxon>
        <taxon>Cucujiformia</taxon>
        <taxon>Tenebrionidae</taxon>
        <taxon>Tenebrionidae incertae sedis</taxon>
        <taxon>Tribolium</taxon>
    </lineage>
</organism>
<name>D6X2Y4_TRICA</name>
<dbReference type="HOGENOM" id="CLU_025363_0_0_1"/>
<feature type="coiled-coil region" evidence="1">
    <location>
        <begin position="445"/>
        <end position="515"/>
    </location>
</feature>
<accession>D6X2Y4</accession>
<feature type="domain" description="G" evidence="2">
    <location>
        <begin position="9"/>
        <end position="144"/>
    </location>
</feature>
<dbReference type="EMBL" id="KQ971372">
    <property type="protein sequence ID" value="EFA10664.2"/>
    <property type="molecule type" value="Genomic_DNA"/>
</dbReference>
<feature type="domain" description="DUF8206" evidence="3">
    <location>
        <begin position="334"/>
        <end position="414"/>
    </location>
</feature>
<gene>
    <name evidence="4" type="primary">AUGUSTUS-3.0.2_16301</name>
    <name evidence="4" type="ORF">TcasGA2_TC016301</name>
</gene>
<dbReference type="InterPro" id="IPR027417">
    <property type="entry name" value="P-loop_NTPase"/>
</dbReference>
<dbReference type="InterPro" id="IPR058519">
    <property type="entry name" value="DUF8206"/>
</dbReference>
<dbReference type="Gene3D" id="3.40.50.300">
    <property type="entry name" value="P-loop containing nucleotide triphosphate hydrolases"/>
    <property type="match status" value="1"/>
</dbReference>
<sequence length="633" mass="72546">MSNKKTLNIVVIGETGVGKSTFINMFSTYFRHDDIDAAVAEYPDNVLIPTLVTIYDENGQDLEFKVGSNKDQIQEAGCSGTQTVNSYLFKCEGSDFNINLVDTPGMGDTNCVSKDNEHCEMILNELSELGEIHAICFLMRPTNTRNTFFFDYCIKEIMSRLHKSACHNMIFVFTNTRSQNYEPGDTLPGLKRMITAINERLTDVKIKLHKNTNIFCFDNESIKYLVAKHNNVNLNTKVVEDYKQSWDVSKKEFSRLIEYVNTLEPHDARNSVSLNKTRRLISEILKPLSDISDLLQDNIQNLIKNEEEISKVRETQKDLEDKLYITETELEIIQLETPANICTNSSCATQENQSEGVQKWHYKEKCHECPWVGNLIKEESIGHWGLWFCSQIAFNGTCKKCNCSASHHMIIFYETKKHQKSVLVPVVQRELESTESKLDDFWQYMQQVSQRKDELQNELDFAAQCAAKFAIFIKKCAVVPINDAYEGYISLLIKREEYQEESDNLKLEVLRHMLQNHRELKTKFFETSNSLPTYFSVSSQSIEEDIKKLYSCKHIGPKLKEISEKRNKCIVIAEETGSNKKKHSIRIFLGGLTFKLKNKVVSSLKSLGVYGQYNGPNEAAEPATEALEAGDFH</sequence>